<keyword evidence="6" id="KW-0411">Iron-sulfur</keyword>
<dbReference type="PROSITE" id="PS51918">
    <property type="entry name" value="RADICAL_SAM"/>
    <property type="match status" value="1"/>
</dbReference>
<dbReference type="InterPro" id="IPR006638">
    <property type="entry name" value="Elp3/MiaA/NifB-like_rSAM"/>
</dbReference>
<evidence type="ECO:0000313" key="11">
    <source>
        <dbReference type="EMBL" id="SOY67995.1"/>
    </source>
</evidence>
<keyword evidence="5" id="KW-0408">Iron</keyword>
<dbReference type="RefSeq" id="WP_116359287.1">
    <property type="nucleotide sequence ID" value="NZ_LT976854.1"/>
</dbReference>
<sequence length="387" mass="42229">MFRLSRFMEALRDDGPLPPPRPPAGPVVIWNLIRRCNLNCRHCYATSADTDFKGELDTAEALDVLAQLHDARVPALILSGGEPLLRPDLYQIAAHARALGFHLSLSSNGTLLDAGHAARLAAAGFDYVGVSLDGLPATHDRFRRSDGAFAQALAGLRTARAAGLRVGVRMTLTEANAAQLPELVALAEREGIDKFYLSHFNYAGRARSHRADDARHARTRAALDWLFDHVWQRARQGSAGDFVTGNNDADGVYLLYWIASRFPHRVADMRRRLERWGGNATGVGVANIDNLGNVHPDTMWWHVTLGNVRQRPFGAIWADRADPLMAGLASTPRPLQGRCAGCAHRAICNGNTRVRAFALTGNPWAEDPGCYLSDAEIAHVPDAEVSA</sequence>
<dbReference type="InterPro" id="IPR017200">
    <property type="entry name" value="PqqE-like"/>
</dbReference>
<dbReference type="AlphaFoldDB" id="A0A975XEK5"/>
<protein>
    <recommendedName>
        <fullName evidence="9">Pre-heme d1 synthase</fullName>
    </recommendedName>
</protein>
<evidence type="ECO:0000256" key="6">
    <source>
        <dbReference type="ARBA" id="ARBA00023014"/>
    </source>
</evidence>
<organism evidence="11 12">
    <name type="scientific">Cupriavidus taiwanensis</name>
    <dbReference type="NCBI Taxonomy" id="164546"/>
    <lineage>
        <taxon>Bacteria</taxon>
        <taxon>Pseudomonadati</taxon>
        <taxon>Pseudomonadota</taxon>
        <taxon>Betaproteobacteria</taxon>
        <taxon>Burkholderiales</taxon>
        <taxon>Burkholderiaceae</taxon>
        <taxon>Cupriavidus</taxon>
    </lineage>
</organism>
<dbReference type="Pfam" id="PF04055">
    <property type="entry name" value="Radical_SAM"/>
    <property type="match status" value="1"/>
</dbReference>
<dbReference type="SMART" id="SM00729">
    <property type="entry name" value="Elp3"/>
    <property type="match status" value="1"/>
</dbReference>
<dbReference type="InterPro" id="IPR013785">
    <property type="entry name" value="Aldolase_TIM"/>
</dbReference>
<dbReference type="SFLD" id="SFLDG01067">
    <property type="entry name" value="SPASM/twitch_domain_containing"/>
    <property type="match status" value="1"/>
</dbReference>
<accession>A0A975XEK5</accession>
<evidence type="ECO:0000256" key="1">
    <source>
        <dbReference type="ARBA" id="ARBA00001966"/>
    </source>
</evidence>
<dbReference type="SFLD" id="SFLDG01385">
    <property type="entry name" value="heme_carboxy_lyase_like"/>
    <property type="match status" value="1"/>
</dbReference>
<dbReference type="InterPro" id="IPR007197">
    <property type="entry name" value="rSAM"/>
</dbReference>
<gene>
    <name evidence="11" type="primary">nirJ</name>
    <name evidence="11" type="ORF">CBM2587_B90445</name>
</gene>
<keyword evidence="2" id="KW-0004">4Fe-4S</keyword>
<dbReference type="SFLD" id="SFLDS00029">
    <property type="entry name" value="Radical_SAM"/>
    <property type="match status" value="1"/>
</dbReference>
<proteinExistence type="inferred from homology"/>
<evidence type="ECO:0000256" key="7">
    <source>
        <dbReference type="ARBA" id="ARBA00023462"/>
    </source>
</evidence>
<dbReference type="CDD" id="cd01335">
    <property type="entry name" value="Radical_SAM"/>
    <property type="match status" value="1"/>
</dbReference>
<keyword evidence="3" id="KW-0949">S-adenosyl-L-methionine</keyword>
<reference evidence="11 12" key="1">
    <citation type="submission" date="2018-01" db="EMBL/GenBank/DDBJ databases">
        <authorList>
            <person name="Clerissi C."/>
        </authorList>
    </citation>
    <scope>NUCLEOTIDE SEQUENCE [LARGE SCALE GENOMIC DNA]</scope>
    <source>
        <strain evidence="11">Cupriavidus sp. LMG 19464</strain>
    </source>
</reference>
<dbReference type="SUPFAM" id="SSF102114">
    <property type="entry name" value="Radical SAM enzymes"/>
    <property type="match status" value="1"/>
</dbReference>
<dbReference type="FunFam" id="3.20.20.70:FF:000188">
    <property type="entry name" value="Mycofactocin radical SAM maturase MftC"/>
    <property type="match status" value="1"/>
</dbReference>
<evidence type="ECO:0000259" key="10">
    <source>
        <dbReference type="PROSITE" id="PS51918"/>
    </source>
</evidence>
<dbReference type="SFLD" id="SFLDG01386">
    <property type="entry name" value="main_SPASM_domain-containing"/>
    <property type="match status" value="1"/>
</dbReference>
<evidence type="ECO:0000256" key="8">
    <source>
        <dbReference type="ARBA" id="ARBA00056787"/>
    </source>
</evidence>
<dbReference type="InterPro" id="IPR058240">
    <property type="entry name" value="rSAM_sf"/>
</dbReference>
<dbReference type="GO" id="GO:0006783">
    <property type="term" value="P:heme biosynthetic process"/>
    <property type="evidence" value="ECO:0007669"/>
    <property type="project" value="TreeGrafter"/>
</dbReference>
<dbReference type="PIRSF" id="PIRSF037420">
    <property type="entry name" value="PQQ_syn_pqqE"/>
    <property type="match status" value="1"/>
</dbReference>
<dbReference type="CDD" id="cd21123">
    <property type="entry name" value="SPASM_MftC-like"/>
    <property type="match status" value="1"/>
</dbReference>
<name>A0A975XEK5_9BURK</name>
<evidence type="ECO:0000256" key="5">
    <source>
        <dbReference type="ARBA" id="ARBA00023004"/>
    </source>
</evidence>
<dbReference type="NCBIfam" id="TIGR04051">
    <property type="entry name" value="rSAM_NirJ"/>
    <property type="match status" value="1"/>
</dbReference>
<evidence type="ECO:0000256" key="9">
    <source>
        <dbReference type="ARBA" id="ARBA00073867"/>
    </source>
</evidence>
<dbReference type="GO" id="GO:0046872">
    <property type="term" value="F:metal ion binding"/>
    <property type="evidence" value="ECO:0007669"/>
    <property type="project" value="UniProtKB-KW"/>
</dbReference>
<keyword evidence="4" id="KW-0479">Metal-binding</keyword>
<comment type="caution">
    <text evidence="11">The sequence shown here is derived from an EMBL/GenBank/DDBJ whole genome shotgun (WGS) entry which is preliminary data.</text>
</comment>
<dbReference type="Proteomes" id="UP000256780">
    <property type="component" value="Chromosome CBM2587_b"/>
</dbReference>
<dbReference type="PANTHER" id="PTHR11228:SF7">
    <property type="entry name" value="PQQA PEPTIDE CYCLASE"/>
    <property type="match status" value="1"/>
</dbReference>
<dbReference type="Gene3D" id="3.20.20.70">
    <property type="entry name" value="Aldolase class I"/>
    <property type="match status" value="1"/>
</dbReference>
<comment type="similarity">
    <text evidence="7">Belongs to the radical SAM superfamily.</text>
</comment>
<dbReference type="SFLD" id="SFLDF00393">
    <property type="entry name" value="heme_D1_biosynthesis_(NirJ-lik"/>
    <property type="match status" value="1"/>
</dbReference>
<dbReference type="GO" id="GO:0003824">
    <property type="term" value="F:catalytic activity"/>
    <property type="evidence" value="ECO:0007669"/>
    <property type="project" value="InterPro"/>
</dbReference>
<evidence type="ECO:0000256" key="4">
    <source>
        <dbReference type="ARBA" id="ARBA00022723"/>
    </source>
</evidence>
<dbReference type="InterPro" id="IPR050377">
    <property type="entry name" value="Radical_SAM_PqqE_MftC-like"/>
</dbReference>
<evidence type="ECO:0000256" key="3">
    <source>
        <dbReference type="ARBA" id="ARBA00022691"/>
    </source>
</evidence>
<evidence type="ECO:0000256" key="2">
    <source>
        <dbReference type="ARBA" id="ARBA00022485"/>
    </source>
</evidence>
<evidence type="ECO:0000313" key="12">
    <source>
        <dbReference type="Proteomes" id="UP000256780"/>
    </source>
</evidence>
<dbReference type="GO" id="GO:0051539">
    <property type="term" value="F:4 iron, 4 sulfur cluster binding"/>
    <property type="evidence" value="ECO:0007669"/>
    <property type="project" value="UniProtKB-KW"/>
</dbReference>
<dbReference type="OrthoDB" id="9782387at2"/>
<comment type="cofactor">
    <cofactor evidence="1">
        <name>[4Fe-4S] cluster</name>
        <dbReference type="ChEBI" id="CHEBI:49883"/>
    </cofactor>
</comment>
<dbReference type="EMBL" id="OFSQ01000038">
    <property type="protein sequence ID" value="SOY67995.1"/>
    <property type="molecule type" value="Genomic_DNA"/>
</dbReference>
<dbReference type="PANTHER" id="PTHR11228">
    <property type="entry name" value="RADICAL SAM DOMAIN PROTEIN"/>
    <property type="match status" value="1"/>
</dbReference>
<comment type="function">
    <text evidence="8">Involved in heme d1 biosynthesis. Radical SAM enzyme that catalyzes the removal of two propionate side chains from the intermediate 12,18-didecarboxysiroheme (DDSH) and may introduce the keto functions on rings A and B, yielding the heme d1 precursor dihydro-heme d1.</text>
</comment>
<feature type="domain" description="Radical SAM core" evidence="10">
    <location>
        <begin position="22"/>
        <end position="238"/>
    </location>
</feature>
<dbReference type="InterPro" id="IPR034480">
    <property type="entry name" value="Heme_synthase-like"/>
</dbReference>
<dbReference type="InterPro" id="IPR023992">
    <property type="entry name" value="HemeD1_Synth_NirJ"/>
</dbReference>